<keyword evidence="3" id="KW-1185">Reference proteome</keyword>
<dbReference type="Gene3D" id="3.30.559.10">
    <property type="entry name" value="Chloramphenicol acetyltransferase-like domain"/>
    <property type="match status" value="1"/>
</dbReference>
<sequence length="484" mass="51948">MDISQLTKLRAAGKLEEMAAVAHELDLYTTAGFSVHYAPSQAVSGSDPEALIYRALAQTLRAQPTLFAVPIVREGAETYFARLPSIDLRQVTTFVARAKGVPGPGDGGRDAELDAVLQEQVNLNFKSEAGVLPVWRFIALYDGPEKLGFTANFMAHHAIADGASFQILHREFHKALHDLFSSSSLSSSPTSQAETHVEYVVSPKDSDVIGPPIEAIHSLQLPEPAPQPDEEASPKFNDWLGNPPSLPNSTGYTTLTLTPAAVASWTRECRKNKVAPPAGLNALLTRSIYAALPAATESMDVNIPVDVRGSLPPAAVDGVMGNFFDAFRIRVLRSDFASDGKEDGTEGLGAIWPSAKKVARETRAYFSRTTADGEAILNIAGLRNVPDLHALLTSLITGPRSEALELAYIGPHVPYSSGETLRWDAGKATVSRCAFALGACLQMTVVLHAEGMTIGFAWPRAAIEERLVEETIAGVRGYFDSITA</sequence>
<dbReference type="SUPFAM" id="SSF52777">
    <property type="entry name" value="CoA-dependent acyltransferases"/>
    <property type="match status" value="2"/>
</dbReference>
<dbReference type="PANTHER" id="PTHR28037">
    <property type="entry name" value="ALCOHOL O-ACETYLTRANSFERASE 1-RELATED"/>
    <property type="match status" value="1"/>
</dbReference>
<dbReference type="InterPro" id="IPR023213">
    <property type="entry name" value="CAT-like_dom_sf"/>
</dbReference>
<organism evidence="2 3">
    <name type="scientific">Paraphaeosphaeria minitans</name>
    <dbReference type="NCBI Taxonomy" id="565426"/>
    <lineage>
        <taxon>Eukaryota</taxon>
        <taxon>Fungi</taxon>
        <taxon>Dikarya</taxon>
        <taxon>Ascomycota</taxon>
        <taxon>Pezizomycotina</taxon>
        <taxon>Dothideomycetes</taxon>
        <taxon>Pleosporomycetidae</taxon>
        <taxon>Pleosporales</taxon>
        <taxon>Massarineae</taxon>
        <taxon>Didymosphaeriaceae</taxon>
        <taxon>Paraphaeosphaeria</taxon>
    </lineage>
</organism>
<accession>A0A9P6GJW0</accession>
<dbReference type="PANTHER" id="PTHR28037:SF1">
    <property type="entry name" value="ALCOHOL O-ACETYLTRANSFERASE 1-RELATED"/>
    <property type="match status" value="1"/>
</dbReference>
<evidence type="ECO:0000256" key="1">
    <source>
        <dbReference type="SAM" id="MobiDB-lite"/>
    </source>
</evidence>
<reference evidence="2" key="1">
    <citation type="journal article" date="2020" name="Mol. Plant Microbe Interact.">
        <title>Genome Sequence of the Biocontrol Agent Coniothyrium minitans strain Conio (IMI 134523).</title>
        <authorList>
            <person name="Patel D."/>
            <person name="Shittu T.A."/>
            <person name="Baroncelli R."/>
            <person name="Muthumeenakshi S."/>
            <person name="Osborne T.H."/>
            <person name="Janganan T.K."/>
            <person name="Sreenivasaprasad S."/>
        </authorList>
    </citation>
    <scope>NUCLEOTIDE SEQUENCE</scope>
    <source>
        <strain evidence="2">Conio</strain>
    </source>
</reference>
<protein>
    <submittedName>
        <fullName evidence="2">Uncharacterized protein</fullName>
    </submittedName>
</protein>
<gene>
    <name evidence="2" type="ORF">PMIN01_04217</name>
</gene>
<dbReference type="InterPro" id="IPR052058">
    <property type="entry name" value="Alcohol_O-acetyltransferase"/>
</dbReference>
<comment type="caution">
    <text evidence="2">The sequence shown here is derived from an EMBL/GenBank/DDBJ whole genome shotgun (WGS) entry which is preliminary data.</text>
</comment>
<dbReference type="OrthoDB" id="2150604at2759"/>
<proteinExistence type="predicted"/>
<name>A0A9P6GJW0_9PLEO</name>
<dbReference type="AlphaFoldDB" id="A0A9P6GJW0"/>
<dbReference type="EMBL" id="WJXW01000004">
    <property type="protein sequence ID" value="KAF9736438.1"/>
    <property type="molecule type" value="Genomic_DNA"/>
</dbReference>
<evidence type="ECO:0000313" key="3">
    <source>
        <dbReference type="Proteomes" id="UP000756921"/>
    </source>
</evidence>
<dbReference type="GO" id="GO:0008080">
    <property type="term" value="F:N-acetyltransferase activity"/>
    <property type="evidence" value="ECO:0007669"/>
    <property type="project" value="TreeGrafter"/>
</dbReference>
<evidence type="ECO:0000313" key="2">
    <source>
        <dbReference type="EMBL" id="KAF9736438.1"/>
    </source>
</evidence>
<feature type="region of interest" description="Disordered" evidence="1">
    <location>
        <begin position="221"/>
        <end position="243"/>
    </location>
</feature>
<dbReference type="Proteomes" id="UP000756921">
    <property type="component" value="Unassembled WGS sequence"/>
</dbReference>